<keyword evidence="3" id="KW-1185">Reference proteome</keyword>
<reference evidence="2 3" key="1">
    <citation type="submission" date="2012-06" db="EMBL/GenBank/DDBJ databases">
        <title>Finished chromosome of genome of Cylindrospermum stagnale PCC 7417.</title>
        <authorList>
            <consortium name="US DOE Joint Genome Institute"/>
            <person name="Gugger M."/>
            <person name="Coursin T."/>
            <person name="Rippka R."/>
            <person name="Tandeau De Marsac N."/>
            <person name="Huntemann M."/>
            <person name="Wei C.-L."/>
            <person name="Han J."/>
            <person name="Detter J.C."/>
            <person name="Han C."/>
            <person name="Tapia R."/>
            <person name="Chen A."/>
            <person name="Kyrpides N."/>
            <person name="Mavromatis K."/>
            <person name="Markowitz V."/>
            <person name="Szeto E."/>
            <person name="Ivanova N."/>
            <person name="Pagani I."/>
            <person name="Pati A."/>
            <person name="Goodwin L."/>
            <person name="Nordberg H.P."/>
            <person name="Cantor M.N."/>
            <person name="Hua S.X."/>
            <person name="Woyke T."/>
            <person name="Kerfeld C.A."/>
        </authorList>
    </citation>
    <scope>NUCLEOTIDE SEQUENCE [LARGE SCALE GENOMIC DNA]</scope>
    <source>
        <strain evidence="2 3">PCC 7417</strain>
    </source>
</reference>
<keyword evidence="1" id="KW-0472">Membrane</keyword>
<accession>K9WWK8</accession>
<dbReference type="AlphaFoldDB" id="K9WWK8"/>
<evidence type="ECO:0000313" key="3">
    <source>
        <dbReference type="Proteomes" id="UP000010475"/>
    </source>
</evidence>
<dbReference type="EMBL" id="CP003642">
    <property type="protein sequence ID" value="AFZ24770.1"/>
    <property type="molecule type" value="Genomic_DNA"/>
</dbReference>
<evidence type="ECO:0000313" key="2">
    <source>
        <dbReference type="EMBL" id="AFZ24770.1"/>
    </source>
</evidence>
<proteinExistence type="predicted"/>
<gene>
    <name evidence="2" type="ORF">Cylst_2564</name>
</gene>
<dbReference type="KEGG" id="csg:Cylst_2564"/>
<keyword evidence="1" id="KW-0812">Transmembrane</keyword>
<dbReference type="Proteomes" id="UP000010475">
    <property type="component" value="Chromosome"/>
</dbReference>
<dbReference type="OrthoDB" id="489903at2"/>
<dbReference type="STRING" id="56107.Cylst_2564"/>
<name>K9WWK8_9NOST</name>
<organism evidence="2 3">
    <name type="scientific">Cylindrospermum stagnale PCC 7417</name>
    <dbReference type="NCBI Taxonomy" id="56107"/>
    <lineage>
        <taxon>Bacteria</taxon>
        <taxon>Bacillati</taxon>
        <taxon>Cyanobacteriota</taxon>
        <taxon>Cyanophyceae</taxon>
        <taxon>Nostocales</taxon>
        <taxon>Nostocaceae</taxon>
        <taxon>Cylindrospermum</taxon>
    </lineage>
</organism>
<protein>
    <submittedName>
        <fullName evidence="2">Uncharacterized protein</fullName>
    </submittedName>
</protein>
<sequence length="104" mass="12078">MNHSDTIALGTLLFAILTNMIWLAAWYLSREKSSERKRVEAERDFNHLKNNQLQISDAIAELMDEFKEDLGTISRDILEIKIMLNIKAHHQDGETKGDRQTHSR</sequence>
<evidence type="ECO:0000256" key="1">
    <source>
        <dbReference type="SAM" id="Phobius"/>
    </source>
</evidence>
<dbReference type="eggNOG" id="ENOG502ZV42">
    <property type="taxonomic scope" value="Bacteria"/>
</dbReference>
<keyword evidence="1" id="KW-1133">Transmembrane helix</keyword>
<dbReference type="RefSeq" id="WP_015208024.1">
    <property type="nucleotide sequence ID" value="NC_019757.1"/>
</dbReference>
<dbReference type="HOGENOM" id="CLU_2245489_0_0_3"/>
<feature type="transmembrane region" description="Helical" evidence="1">
    <location>
        <begin position="6"/>
        <end position="28"/>
    </location>
</feature>